<dbReference type="Proteomes" id="UP000824533">
    <property type="component" value="Linkage Group LG21"/>
</dbReference>
<proteinExistence type="predicted"/>
<organism evidence="1 2">
    <name type="scientific">Dendrolimus kikuchii</name>
    <dbReference type="NCBI Taxonomy" id="765133"/>
    <lineage>
        <taxon>Eukaryota</taxon>
        <taxon>Metazoa</taxon>
        <taxon>Ecdysozoa</taxon>
        <taxon>Arthropoda</taxon>
        <taxon>Hexapoda</taxon>
        <taxon>Insecta</taxon>
        <taxon>Pterygota</taxon>
        <taxon>Neoptera</taxon>
        <taxon>Endopterygota</taxon>
        <taxon>Lepidoptera</taxon>
        <taxon>Glossata</taxon>
        <taxon>Ditrysia</taxon>
        <taxon>Bombycoidea</taxon>
        <taxon>Lasiocampidae</taxon>
        <taxon>Dendrolimus</taxon>
    </lineage>
</organism>
<comment type="caution">
    <text evidence="1">The sequence shown here is derived from an EMBL/GenBank/DDBJ whole genome shotgun (WGS) entry which is preliminary data.</text>
</comment>
<accession>A0ACC1CM46</accession>
<reference evidence="1 2" key="1">
    <citation type="journal article" date="2021" name="Front. Genet.">
        <title>Chromosome-Level Genome Assembly Reveals Significant Gene Expansion in the Toll and IMD Signaling Pathways of Dendrolimus kikuchii.</title>
        <authorList>
            <person name="Zhou J."/>
            <person name="Wu P."/>
            <person name="Xiong Z."/>
            <person name="Liu N."/>
            <person name="Zhao N."/>
            <person name="Ji M."/>
            <person name="Qiu Y."/>
            <person name="Yang B."/>
        </authorList>
    </citation>
    <scope>NUCLEOTIDE SEQUENCE [LARGE SCALE GENOMIC DNA]</scope>
    <source>
        <strain evidence="1">Ann1</strain>
    </source>
</reference>
<name>A0ACC1CM46_9NEOP</name>
<evidence type="ECO:0000313" key="1">
    <source>
        <dbReference type="EMBL" id="KAJ0172684.1"/>
    </source>
</evidence>
<keyword evidence="2" id="KW-1185">Reference proteome</keyword>
<sequence>MNISCASVDVISGNQNCLSSNDDSENNIPLARSKVSSSTKSPFQLLIPTPNYAVVKRNPRRKAINYKACIVTKDLFTDIEKKKDTRKKKMKENDSQRIDNKSKKPKSETKKKTSCKNNKRRSKTVFRKEDTMQKTTKERSNTSDEGNDIDKWYCYACHTERCEDMRQCPLCQKWFHEQCLVPRQPAVHLIFFICYTCKSNAKWRPTVYRPPSASSVVALYPLPDKIPGLSVPWHNTSVATGIADSGKSRNLYGIYSTRASRLLTPALSPRTLTHIRLVTYTVI</sequence>
<evidence type="ECO:0000313" key="2">
    <source>
        <dbReference type="Proteomes" id="UP000824533"/>
    </source>
</evidence>
<protein>
    <submittedName>
        <fullName evidence="1">Uncharacterized protein</fullName>
    </submittedName>
</protein>
<dbReference type="EMBL" id="CM034407">
    <property type="protein sequence ID" value="KAJ0172684.1"/>
    <property type="molecule type" value="Genomic_DNA"/>
</dbReference>
<gene>
    <name evidence="1" type="ORF">K1T71_011823</name>
</gene>